<name>A0A921LBW4_9BACT</name>
<keyword evidence="1" id="KW-0436">Ligase</keyword>
<comment type="caution">
    <text evidence="6">The sequence shown here is derived from an EMBL/GenBank/DDBJ whole genome shotgun (WGS) entry which is preliminary data.</text>
</comment>
<dbReference type="EMBL" id="DYVX01000056">
    <property type="protein sequence ID" value="HJF92156.1"/>
    <property type="molecule type" value="Genomic_DNA"/>
</dbReference>
<evidence type="ECO:0000256" key="3">
    <source>
        <dbReference type="ARBA" id="ARBA00022840"/>
    </source>
</evidence>
<dbReference type="AlphaFoldDB" id="A0A921LBW4"/>
<dbReference type="InterPro" id="IPR013815">
    <property type="entry name" value="ATP_grasp_subdomain_1"/>
</dbReference>
<dbReference type="PROSITE" id="PS50975">
    <property type="entry name" value="ATP_GRASP"/>
    <property type="match status" value="1"/>
</dbReference>
<protein>
    <submittedName>
        <fullName evidence="6">ATP-grasp domain-containing protein</fullName>
    </submittedName>
</protein>
<evidence type="ECO:0000259" key="5">
    <source>
        <dbReference type="PROSITE" id="PS50975"/>
    </source>
</evidence>
<dbReference type="Gene3D" id="3.30.470.20">
    <property type="entry name" value="ATP-grasp fold, B domain"/>
    <property type="match status" value="1"/>
</dbReference>
<dbReference type="Proteomes" id="UP000717835">
    <property type="component" value="Unassembled WGS sequence"/>
</dbReference>
<dbReference type="InterPro" id="IPR011761">
    <property type="entry name" value="ATP-grasp"/>
</dbReference>
<dbReference type="GO" id="GO:0046872">
    <property type="term" value="F:metal ion binding"/>
    <property type="evidence" value="ECO:0007669"/>
    <property type="project" value="InterPro"/>
</dbReference>
<dbReference type="PANTHER" id="PTHR43585">
    <property type="entry name" value="FUMIPYRROLE BIOSYNTHESIS PROTEIN C"/>
    <property type="match status" value="1"/>
</dbReference>
<gene>
    <name evidence="6" type="ORF">K8W02_07210</name>
</gene>
<proteinExistence type="predicted"/>
<dbReference type="InterPro" id="IPR052032">
    <property type="entry name" value="ATP-dep_AA_Ligase"/>
</dbReference>
<dbReference type="GO" id="GO:0016874">
    <property type="term" value="F:ligase activity"/>
    <property type="evidence" value="ECO:0007669"/>
    <property type="project" value="UniProtKB-KW"/>
</dbReference>
<keyword evidence="2 4" id="KW-0547">Nucleotide-binding</keyword>
<organism evidence="6 7">
    <name type="scientific">Mediterranea massiliensis</name>
    <dbReference type="NCBI Taxonomy" id="1841865"/>
    <lineage>
        <taxon>Bacteria</taxon>
        <taxon>Pseudomonadati</taxon>
        <taxon>Bacteroidota</taxon>
        <taxon>Bacteroidia</taxon>
        <taxon>Bacteroidales</taxon>
        <taxon>Bacteroidaceae</taxon>
        <taxon>Mediterranea</taxon>
    </lineage>
</organism>
<evidence type="ECO:0000256" key="1">
    <source>
        <dbReference type="ARBA" id="ARBA00022598"/>
    </source>
</evidence>
<dbReference type="RefSeq" id="WP_276827650.1">
    <property type="nucleotide sequence ID" value="NZ_CALUIP010000051.1"/>
</dbReference>
<evidence type="ECO:0000256" key="2">
    <source>
        <dbReference type="ARBA" id="ARBA00022741"/>
    </source>
</evidence>
<dbReference type="PANTHER" id="PTHR43585:SF2">
    <property type="entry name" value="ATP-GRASP ENZYME FSQD"/>
    <property type="match status" value="1"/>
</dbReference>
<evidence type="ECO:0000313" key="7">
    <source>
        <dbReference type="Proteomes" id="UP000717835"/>
    </source>
</evidence>
<dbReference type="Pfam" id="PF13535">
    <property type="entry name" value="ATP-grasp_4"/>
    <property type="match status" value="1"/>
</dbReference>
<dbReference type="SUPFAM" id="SSF56059">
    <property type="entry name" value="Glutathione synthetase ATP-binding domain-like"/>
    <property type="match status" value="1"/>
</dbReference>
<evidence type="ECO:0000256" key="4">
    <source>
        <dbReference type="PROSITE-ProRule" id="PRU00409"/>
    </source>
</evidence>
<dbReference type="GO" id="GO:0005524">
    <property type="term" value="F:ATP binding"/>
    <property type="evidence" value="ECO:0007669"/>
    <property type="project" value="UniProtKB-UniRule"/>
</dbReference>
<keyword evidence="3 4" id="KW-0067">ATP-binding</keyword>
<evidence type="ECO:0000313" key="6">
    <source>
        <dbReference type="EMBL" id="HJF92156.1"/>
    </source>
</evidence>
<sequence length="379" mass="42561">MELKKKIAIIGGSYLQLPAVLKAKDLGYEVHCFSWRDGAVCAEQADFFYPISIIEKESILRECERIGIDGITTIASDVAVLTVNYVASHMGLISNPDEYSEVTTNKYLMRKCFTENDVPSPRYTVADQSRNYNITSFKFPLIVKPTDRSGSRGVEKVLDPLQLDTAIDRAQKEAFSKAAIIEEFVTGREISVEAISYQGRHTILQITDKVTTGSPYFVELEHHQPSTLPGQIQSEVKSIVLKALDALHIQYGASHSELKITEDGDIRVIEIGARMGGDFIGSTLVRLSTGYDFLEGVIQVAMGKFQDPVISQHRCSGVYFLSKETEYVKKYIEHRSDYPEIVEAQITDPVLRNIECSGDRSGYFIYQADKRFLIAEDIW</sequence>
<reference evidence="6" key="2">
    <citation type="submission" date="2021-09" db="EMBL/GenBank/DDBJ databases">
        <authorList>
            <person name="Gilroy R."/>
        </authorList>
    </citation>
    <scope>NUCLEOTIDE SEQUENCE</scope>
    <source>
        <strain evidence="6">CHK55-1828</strain>
    </source>
</reference>
<feature type="domain" description="ATP-grasp" evidence="5">
    <location>
        <begin position="110"/>
        <end position="302"/>
    </location>
</feature>
<accession>A0A921LBW4</accession>
<dbReference type="Gene3D" id="3.40.50.20">
    <property type="match status" value="1"/>
</dbReference>
<reference evidence="6" key="1">
    <citation type="journal article" date="2021" name="PeerJ">
        <title>Extensive microbial diversity within the chicken gut microbiome revealed by metagenomics and culture.</title>
        <authorList>
            <person name="Gilroy R."/>
            <person name="Ravi A."/>
            <person name="Getino M."/>
            <person name="Pursley I."/>
            <person name="Horton D.L."/>
            <person name="Alikhan N.F."/>
            <person name="Baker D."/>
            <person name="Gharbi K."/>
            <person name="Hall N."/>
            <person name="Watson M."/>
            <person name="Adriaenssens E.M."/>
            <person name="Foster-Nyarko E."/>
            <person name="Jarju S."/>
            <person name="Secka A."/>
            <person name="Antonio M."/>
            <person name="Oren A."/>
            <person name="Chaudhuri R.R."/>
            <person name="La Ragione R."/>
            <person name="Hildebrand F."/>
            <person name="Pallen M.J."/>
        </authorList>
    </citation>
    <scope>NUCLEOTIDE SEQUENCE</scope>
    <source>
        <strain evidence="6">CHK55-1828</strain>
    </source>
</reference>
<dbReference type="Gene3D" id="3.30.1490.20">
    <property type="entry name" value="ATP-grasp fold, A domain"/>
    <property type="match status" value="1"/>
</dbReference>